<evidence type="ECO:0000313" key="7">
    <source>
        <dbReference type="Proteomes" id="UP000009227"/>
    </source>
</evidence>
<dbReference type="PROSITE" id="PS01172">
    <property type="entry name" value="RIBOSOMAL_L44E"/>
    <property type="match status" value="1"/>
</dbReference>
<name>F6BDH1_METIK</name>
<dbReference type="SUPFAM" id="SSF57829">
    <property type="entry name" value="Zn-binding ribosomal proteins"/>
    <property type="match status" value="1"/>
</dbReference>
<dbReference type="RefSeq" id="WP_013799134.1">
    <property type="nucleotide sequence ID" value="NC_015562.1"/>
</dbReference>
<dbReference type="GO" id="GO:0006412">
    <property type="term" value="P:translation"/>
    <property type="evidence" value="ECO:0007669"/>
    <property type="project" value="UniProtKB-UniRule"/>
</dbReference>
<dbReference type="EMBL" id="CP002737">
    <property type="protein sequence ID" value="AEF96532.1"/>
    <property type="molecule type" value="Genomic_DNA"/>
</dbReference>
<keyword evidence="4" id="KW-0479">Metal-binding</keyword>
<dbReference type="KEGG" id="mig:Metig_0990"/>
<accession>F6BDH1</accession>
<dbReference type="NCBIfam" id="NF004425">
    <property type="entry name" value="PRK05767.1"/>
    <property type="match status" value="1"/>
</dbReference>
<dbReference type="Gene3D" id="3.10.450.80">
    <property type="match status" value="1"/>
</dbReference>
<keyword evidence="4" id="KW-0862">Zinc</keyword>
<dbReference type="GO" id="GO:0008270">
    <property type="term" value="F:zinc ion binding"/>
    <property type="evidence" value="ECO:0007669"/>
    <property type="project" value="UniProtKB-UniRule"/>
</dbReference>
<dbReference type="FunFam" id="3.10.450.80:FF:000001">
    <property type="entry name" value="60S ribosomal protein L44"/>
    <property type="match status" value="1"/>
</dbReference>
<organism evidence="7">
    <name type="scientific">Methanotorris igneus (strain DSM 5666 / JCM 11834 / Kol 5)</name>
    <dbReference type="NCBI Taxonomy" id="880724"/>
    <lineage>
        <taxon>Archaea</taxon>
        <taxon>Methanobacteriati</taxon>
        <taxon>Methanobacteriota</taxon>
        <taxon>Methanomada group</taxon>
        <taxon>Methanococci</taxon>
        <taxon>Methanococcales</taxon>
        <taxon>Methanocaldococcaceae</taxon>
        <taxon>Methanotorris</taxon>
    </lineage>
</organism>
<gene>
    <name evidence="4" type="primary">rpl44e</name>
    <name evidence="6" type="ordered locus">Metig_0990</name>
</gene>
<dbReference type="OrthoDB" id="52456at2157"/>
<dbReference type="Pfam" id="PF00935">
    <property type="entry name" value="Ribosomal_L44"/>
    <property type="match status" value="1"/>
</dbReference>
<dbReference type="HAMAP" id="MF_01476">
    <property type="entry name" value="Ribosomal_L44e"/>
    <property type="match status" value="1"/>
</dbReference>
<keyword evidence="4" id="KW-0863">Zinc-finger</keyword>
<comment type="caution">
    <text evidence="4">Lacks conserved residue(s) required for the propagation of feature annotation.</text>
</comment>
<evidence type="ECO:0000256" key="4">
    <source>
        <dbReference type="HAMAP-Rule" id="MF_01476"/>
    </source>
</evidence>
<dbReference type="GO" id="GO:1990904">
    <property type="term" value="C:ribonucleoprotein complex"/>
    <property type="evidence" value="ECO:0007669"/>
    <property type="project" value="UniProtKB-KW"/>
</dbReference>
<dbReference type="PANTHER" id="PTHR10369">
    <property type="entry name" value="60S RIBOSOMAL PROTEIN L36A/L44"/>
    <property type="match status" value="1"/>
</dbReference>
<evidence type="ECO:0000256" key="2">
    <source>
        <dbReference type="ARBA" id="ARBA00022980"/>
    </source>
</evidence>
<comment type="similarity">
    <text evidence="1 4 5">Belongs to the eukaryotic ribosomal protein eL42 family.</text>
</comment>
<keyword evidence="3 4" id="KW-0687">Ribonucleoprotein</keyword>
<dbReference type="HOGENOM" id="CLU_114645_3_0_2"/>
<proteinExistence type="inferred from homology"/>
<feature type="binding site" evidence="4">
    <location>
        <position position="14"/>
    </location>
    <ligand>
        <name>Zn(2+)</name>
        <dbReference type="ChEBI" id="CHEBI:29105"/>
    </ligand>
</feature>
<dbReference type="STRING" id="880724.Metig_0990"/>
<dbReference type="GO" id="GO:0005840">
    <property type="term" value="C:ribosome"/>
    <property type="evidence" value="ECO:0007669"/>
    <property type="project" value="UniProtKB-KW"/>
</dbReference>
<keyword evidence="7" id="KW-1185">Reference proteome</keyword>
<evidence type="ECO:0000256" key="3">
    <source>
        <dbReference type="ARBA" id="ARBA00023274"/>
    </source>
</evidence>
<evidence type="ECO:0000256" key="5">
    <source>
        <dbReference type="RuleBase" id="RU000666"/>
    </source>
</evidence>
<keyword evidence="4" id="KW-0699">rRNA-binding</keyword>
<comment type="function">
    <text evidence="4">Binds to the 23S rRNA.</text>
</comment>
<sequence length="93" mass="11114">MKMKKRIRRYCPYCKKHTEHIVERAKKRKASELTWGQRQFRRVLRGYGGYPRPLPDNAKPTKKLDLRYKCTVCGKMHTRANGGFRVSKFELVE</sequence>
<comment type="subunit">
    <text evidence="4">Part of the 50S ribosomal subunit.</text>
</comment>
<keyword evidence="2 4" id="KW-0689">Ribosomal protein</keyword>
<keyword evidence="4" id="KW-0694">RNA-binding</keyword>
<dbReference type="Proteomes" id="UP000009227">
    <property type="component" value="Chromosome"/>
</dbReference>
<dbReference type="GO" id="GO:0070180">
    <property type="term" value="F:large ribosomal subunit rRNA binding"/>
    <property type="evidence" value="ECO:0007669"/>
    <property type="project" value="UniProtKB-UniRule"/>
</dbReference>
<evidence type="ECO:0000256" key="1">
    <source>
        <dbReference type="ARBA" id="ARBA00009364"/>
    </source>
</evidence>
<dbReference type="AlphaFoldDB" id="F6BDH1"/>
<protein>
    <recommendedName>
        <fullName evidence="4">Large ribosomal subunit protein eL42</fullName>
    </recommendedName>
</protein>
<feature type="binding site" evidence="4">
    <location>
        <position position="73"/>
    </location>
    <ligand>
        <name>Zn(2+)</name>
        <dbReference type="ChEBI" id="CHEBI:29105"/>
    </ligand>
</feature>
<dbReference type="InterPro" id="IPR011332">
    <property type="entry name" value="Ribosomal_zn-bd"/>
</dbReference>
<comment type="cofactor">
    <cofactor evidence="4">
        <name>Zn(2+)</name>
        <dbReference type="ChEBI" id="CHEBI:29105"/>
    </cofactor>
    <text evidence="4">Binds 1 zinc ion per subunit.</text>
</comment>
<dbReference type="InterPro" id="IPR053708">
    <property type="entry name" value="Ribosomal_LSU_eL42"/>
</dbReference>
<dbReference type="GeneID" id="10643837"/>
<feature type="binding site" evidence="4">
    <location>
        <position position="70"/>
    </location>
    <ligand>
        <name>Zn(2+)</name>
        <dbReference type="ChEBI" id="CHEBI:29105"/>
    </ligand>
</feature>
<dbReference type="GO" id="GO:0003735">
    <property type="term" value="F:structural constituent of ribosome"/>
    <property type="evidence" value="ECO:0007669"/>
    <property type="project" value="InterPro"/>
</dbReference>
<evidence type="ECO:0000313" key="6">
    <source>
        <dbReference type="EMBL" id="AEF96532.1"/>
    </source>
</evidence>
<dbReference type="InterPro" id="IPR000552">
    <property type="entry name" value="Ribosomal_eL44"/>
</dbReference>
<feature type="binding site" evidence="4">
    <location>
        <position position="11"/>
    </location>
    <ligand>
        <name>Zn(2+)</name>
        <dbReference type="ChEBI" id="CHEBI:29105"/>
    </ligand>
</feature>
<reference evidence="6 7" key="1">
    <citation type="submission" date="2011-05" db="EMBL/GenBank/DDBJ databases">
        <title>Complete sequence of Methanotorris igneus Kol 5.</title>
        <authorList>
            <consortium name="US DOE Joint Genome Institute"/>
            <person name="Lucas S."/>
            <person name="Han J."/>
            <person name="Lapidus A."/>
            <person name="Cheng J.-F."/>
            <person name="Goodwin L."/>
            <person name="Pitluck S."/>
            <person name="Peters L."/>
            <person name="Mikhailova N."/>
            <person name="Chertkov O."/>
            <person name="Han C."/>
            <person name="Tapia R."/>
            <person name="Land M."/>
            <person name="Hauser L."/>
            <person name="Kyrpides N."/>
            <person name="Ivanova N."/>
            <person name="Pagani I."/>
            <person name="Sieprawska-Lupa M."/>
            <person name="Whitman W."/>
            <person name="Woyke T."/>
        </authorList>
    </citation>
    <scope>NUCLEOTIDE SEQUENCE [LARGE SCALE GENOMIC DNA]</scope>
    <source>
        <strain evidence="7">DSM 5666 / JCM 11834 / Kol 5</strain>
    </source>
</reference>